<protein>
    <submittedName>
        <fullName evidence="7">Conjugal transfer protein TraD</fullName>
    </submittedName>
</protein>
<keyword evidence="5" id="KW-0472">Membrane</keyword>
<dbReference type="PANTHER" id="PTHR37937:SF1">
    <property type="entry name" value="CONJUGATIVE TRANSFER: DNA TRANSPORT"/>
    <property type="match status" value="1"/>
</dbReference>
<sequence length="635" mass="70148">MLVRRYEMPWRPAFEAHAGLAWLSTAAYFAGVAATGSIPSLPALALATGCATMALHRIGQAVRVLRLRSSLGGRRIQVISPEDLARLSSNPSEVFLGFGFEWQPVHAQRLYELSKVDYREFAVPPWLQHALGQGHDAQPDAEIGLPYIHGVEPIEHPLRRPLQNFEGGTLLVGTTQSGKGVALANLITQAVRRGDVVIVIDPKNSRRLKRIVERACADYREPDTFMEFHPAFPERGVRLDFTFNWQKPTEIASRIQAIMPPDTAGAFSAFGWDAVNVVVQGLVELEERPNLRKLTAYIEGGIEPVLEASLRRFYENLLGNGWRDLPDMRKLLHDTHKGNMRRPSEAASADLMAFVAYYEHHVAQNQRNKVIDAQVRTYRHNREHYQKITANLLPILSMLTSGDLGRSLSPDPFDASDQRPIMNFEKVERGGHVLYMCLDSLPDPSVASAIGALALADQAARAGMRYNLGQYRRISLFVDEVSNVINQPLIEILNKGAEGGIFATCAMQTLADLARRLGSEDAARMALGNLNNLIALRTKDRPTQDFVVETFGKTAIHTVRVGLSHGADAHLGDFSSSYSTQLTESFEELVPADILGKLPNLQFFASVSGGRIIKGRFPIIDPDLGPASRGRGARS</sequence>
<accession>A0A2N8KK82</accession>
<dbReference type="PANTHER" id="PTHR37937">
    <property type="entry name" value="CONJUGATIVE TRANSFER: DNA TRANSPORT"/>
    <property type="match status" value="1"/>
</dbReference>
<comment type="caution">
    <text evidence="7">The sequence shown here is derived from an EMBL/GenBank/DDBJ whole genome shotgun (WGS) entry which is preliminary data.</text>
</comment>
<dbReference type="GO" id="GO:0005886">
    <property type="term" value="C:plasma membrane"/>
    <property type="evidence" value="ECO:0007669"/>
    <property type="project" value="UniProtKB-SubCell"/>
</dbReference>
<dbReference type="AlphaFoldDB" id="A0A2N8KK82"/>
<dbReference type="InterPro" id="IPR051539">
    <property type="entry name" value="T4SS-coupling_protein"/>
</dbReference>
<keyword evidence="8" id="KW-1185">Reference proteome</keyword>
<dbReference type="InterPro" id="IPR027417">
    <property type="entry name" value="P-loop_NTPase"/>
</dbReference>
<evidence type="ECO:0000259" key="6">
    <source>
        <dbReference type="Pfam" id="PF12696"/>
    </source>
</evidence>
<evidence type="ECO:0000256" key="1">
    <source>
        <dbReference type="ARBA" id="ARBA00004651"/>
    </source>
</evidence>
<feature type="domain" description="TraD/TraG TraM recognition site" evidence="6">
    <location>
        <begin position="474"/>
        <end position="599"/>
    </location>
</feature>
<evidence type="ECO:0000256" key="5">
    <source>
        <dbReference type="ARBA" id="ARBA00023136"/>
    </source>
</evidence>
<dbReference type="InterPro" id="IPR032689">
    <property type="entry name" value="TraG-D_C"/>
</dbReference>
<proteinExistence type="predicted"/>
<dbReference type="SUPFAM" id="SSF52540">
    <property type="entry name" value="P-loop containing nucleoside triphosphate hydrolases"/>
    <property type="match status" value="1"/>
</dbReference>
<dbReference type="Proteomes" id="UP000235994">
    <property type="component" value="Unassembled WGS sequence"/>
</dbReference>
<evidence type="ECO:0000313" key="8">
    <source>
        <dbReference type="Proteomes" id="UP000235994"/>
    </source>
</evidence>
<keyword evidence="2" id="KW-1003">Cell membrane</keyword>
<evidence type="ECO:0000256" key="4">
    <source>
        <dbReference type="ARBA" id="ARBA00022989"/>
    </source>
</evidence>
<gene>
    <name evidence="7" type="ORF">C1I89_06235</name>
</gene>
<dbReference type="InterPro" id="IPR022458">
    <property type="entry name" value="Conjugative_coupling_TraG/TraD"/>
</dbReference>
<dbReference type="Pfam" id="PF12696">
    <property type="entry name" value="TraG-D_C"/>
    <property type="match status" value="1"/>
</dbReference>
<keyword evidence="3" id="KW-0812">Transmembrane</keyword>
<comment type="subcellular location">
    <subcellularLocation>
        <location evidence="1">Cell membrane</location>
        <topology evidence="1">Multi-pass membrane protein</topology>
    </subcellularLocation>
</comment>
<organism evidence="7 8">
    <name type="scientific">Achromobacter pulmonis</name>
    <dbReference type="NCBI Taxonomy" id="1389932"/>
    <lineage>
        <taxon>Bacteria</taxon>
        <taxon>Pseudomonadati</taxon>
        <taxon>Pseudomonadota</taxon>
        <taxon>Betaproteobacteria</taxon>
        <taxon>Burkholderiales</taxon>
        <taxon>Alcaligenaceae</taxon>
        <taxon>Achromobacter</taxon>
    </lineage>
</organism>
<dbReference type="CDD" id="cd01127">
    <property type="entry name" value="TrwB_TraG_TraD_VirD4"/>
    <property type="match status" value="2"/>
</dbReference>
<name>A0A2N8KK82_9BURK</name>
<evidence type="ECO:0000313" key="7">
    <source>
        <dbReference type="EMBL" id="PND33853.1"/>
    </source>
</evidence>
<evidence type="ECO:0000256" key="2">
    <source>
        <dbReference type="ARBA" id="ARBA00022475"/>
    </source>
</evidence>
<keyword evidence="4" id="KW-1133">Transmembrane helix</keyword>
<dbReference type="NCBIfam" id="TIGR03743">
    <property type="entry name" value="SXT_TraD"/>
    <property type="match status" value="1"/>
</dbReference>
<dbReference type="EMBL" id="POQS01000002">
    <property type="protein sequence ID" value="PND33853.1"/>
    <property type="molecule type" value="Genomic_DNA"/>
</dbReference>
<dbReference type="Gene3D" id="3.40.50.300">
    <property type="entry name" value="P-loop containing nucleotide triphosphate hydrolases"/>
    <property type="match status" value="2"/>
</dbReference>
<dbReference type="RefSeq" id="WP_102771935.1">
    <property type="nucleotide sequence ID" value="NZ_POQS01000002.1"/>
</dbReference>
<evidence type="ECO:0000256" key="3">
    <source>
        <dbReference type="ARBA" id="ARBA00022692"/>
    </source>
</evidence>
<reference evidence="7 8" key="1">
    <citation type="submission" date="2018-01" db="EMBL/GenBank/DDBJ databases">
        <title>The draft genome of an aniline degradation strain ANB-1.</title>
        <authorList>
            <person name="Zhang L."/>
            <person name="Jiang J."/>
        </authorList>
    </citation>
    <scope>NUCLEOTIDE SEQUENCE [LARGE SCALE GENOMIC DNA]</scope>
    <source>
        <strain evidence="7 8">ANB-1</strain>
    </source>
</reference>